<reference evidence="1" key="1">
    <citation type="journal article" date="2022" name="bioRxiv">
        <title>Sequencing and chromosome-scale assembly of the giantPleurodeles waltlgenome.</title>
        <authorList>
            <person name="Brown T."/>
            <person name="Elewa A."/>
            <person name="Iarovenko S."/>
            <person name="Subramanian E."/>
            <person name="Araus A.J."/>
            <person name="Petzold A."/>
            <person name="Susuki M."/>
            <person name="Suzuki K.-i.T."/>
            <person name="Hayashi T."/>
            <person name="Toyoda A."/>
            <person name="Oliveira C."/>
            <person name="Osipova E."/>
            <person name="Leigh N.D."/>
            <person name="Simon A."/>
            <person name="Yun M.H."/>
        </authorList>
    </citation>
    <scope>NUCLEOTIDE SEQUENCE</scope>
    <source>
        <strain evidence="1">20211129_DDA</strain>
        <tissue evidence="1">Liver</tissue>
    </source>
</reference>
<dbReference type="AlphaFoldDB" id="A0AAV7RCQ5"/>
<dbReference type="Proteomes" id="UP001066276">
    <property type="component" value="Chromosome 5"/>
</dbReference>
<organism evidence="1 2">
    <name type="scientific">Pleurodeles waltl</name>
    <name type="common">Iberian ribbed newt</name>
    <dbReference type="NCBI Taxonomy" id="8319"/>
    <lineage>
        <taxon>Eukaryota</taxon>
        <taxon>Metazoa</taxon>
        <taxon>Chordata</taxon>
        <taxon>Craniata</taxon>
        <taxon>Vertebrata</taxon>
        <taxon>Euteleostomi</taxon>
        <taxon>Amphibia</taxon>
        <taxon>Batrachia</taxon>
        <taxon>Caudata</taxon>
        <taxon>Salamandroidea</taxon>
        <taxon>Salamandridae</taxon>
        <taxon>Pleurodelinae</taxon>
        <taxon>Pleurodeles</taxon>
    </lineage>
</organism>
<proteinExistence type="predicted"/>
<dbReference type="EMBL" id="JANPWB010000009">
    <property type="protein sequence ID" value="KAJ1148633.1"/>
    <property type="molecule type" value="Genomic_DNA"/>
</dbReference>
<name>A0AAV7RCQ5_PLEWA</name>
<evidence type="ECO:0000313" key="2">
    <source>
        <dbReference type="Proteomes" id="UP001066276"/>
    </source>
</evidence>
<accession>A0AAV7RCQ5</accession>
<comment type="caution">
    <text evidence="1">The sequence shown here is derived from an EMBL/GenBank/DDBJ whole genome shotgun (WGS) entry which is preliminary data.</text>
</comment>
<protein>
    <submittedName>
        <fullName evidence="1">Uncharacterized protein</fullName>
    </submittedName>
</protein>
<keyword evidence="2" id="KW-1185">Reference proteome</keyword>
<evidence type="ECO:0000313" key="1">
    <source>
        <dbReference type="EMBL" id="KAJ1148633.1"/>
    </source>
</evidence>
<gene>
    <name evidence="1" type="ORF">NDU88_001461</name>
</gene>
<sequence>MAVPPLAGIRVDTPWALSPSGKCCRPPAAVSANRSYRSILGPLLPLRRPPCPSQQRDGCRFTARGSRLLGPHPTWQAKRLVLAGRGQLRFKPSTNPQIRMKINPLMPK</sequence>